<keyword evidence="2" id="KW-1185">Reference proteome</keyword>
<evidence type="ECO:0000313" key="2">
    <source>
        <dbReference type="Proteomes" id="UP001056386"/>
    </source>
</evidence>
<dbReference type="EMBL" id="CP099585">
    <property type="protein sequence ID" value="USS44284.1"/>
    <property type="molecule type" value="Genomic_DNA"/>
</dbReference>
<dbReference type="RefSeq" id="WP_252836614.1">
    <property type="nucleotide sequence ID" value="NZ_CP099585.1"/>
</dbReference>
<reference evidence="1" key="1">
    <citation type="submission" date="2022-06" db="EMBL/GenBank/DDBJ databases">
        <title>Draft genome sequence of Burkholderia glumae strain GR20004 isolated from rice panicle showing bacterial panicle blight.</title>
        <authorList>
            <person name="Choi S.Y."/>
            <person name="Lee Y.H."/>
        </authorList>
    </citation>
    <scope>NUCLEOTIDE SEQUENCE</scope>
    <source>
        <strain evidence="1">GR20004</strain>
        <plasmid evidence="1">unnamed2</plasmid>
    </source>
</reference>
<sequence>MQTLTATYSPEDNKLRLYTATRLDSETYQRIHAAGFRHAPKQSLFVAPMWTPPREDLLIELCGQIDDEDASLSERAKARAERYAAASDRAEAQAQARRAAVDAIAEHIPLGQPILVWHHSEGRHRRDLARMDASIRQALTLWDKSEYWQRRARAAIANAQYKERPDVRHRRIKRLEADLRARQRSKLDREALVASLSPAQLNREQALAIAYRVAPDLWRTLESRRDEYHAIVASYLETQTRAIAHNDRWINHLECRLIYERAMLGENGGIEKVRDYRAPSIDEAAAAKTASKLPPLCNYAGPDFHHMTQAQWKQIHRDYKGTRELGVGANRPAHFRPDVTLPAGAEQTGRHRVRTMIRHGALVAVYLTDAKRTEPPAKPAAE</sequence>
<keyword evidence="1" id="KW-0614">Plasmid</keyword>
<evidence type="ECO:0000313" key="1">
    <source>
        <dbReference type="EMBL" id="USS44284.1"/>
    </source>
</evidence>
<gene>
    <name evidence="1" type="ORF">NFI99_13435</name>
</gene>
<name>A0ABY5BCB4_BURGL</name>
<accession>A0ABY5BCB4</accession>
<proteinExistence type="predicted"/>
<dbReference type="Proteomes" id="UP001056386">
    <property type="component" value="Plasmid unnamed2"/>
</dbReference>
<protein>
    <submittedName>
        <fullName evidence="1">DUF3560 domain-containing protein</fullName>
    </submittedName>
</protein>
<dbReference type="InterPro" id="IPR021944">
    <property type="entry name" value="DUF3560"/>
</dbReference>
<organism evidence="1 2">
    <name type="scientific">Burkholderia glumae</name>
    <name type="common">Pseudomonas glumae</name>
    <dbReference type="NCBI Taxonomy" id="337"/>
    <lineage>
        <taxon>Bacteria</taxon>
        <taxon>Pseudomonadati</taxon>
        <taxon>Pseudomonadota</taxon>
        <taxon>Betaproteobacteria</taxon>
        <taxon>Burkholderiales</taxon>
        <taxon>Burkholderiaceae</taxon>
        <taxon>Burkholderia</taxon>
    </lineage>
</organism>
<dbReference type="Pfam" id="PF12083">
    <property type="entry name" value="DUF3560"/>
    <property type="match status" value="1"/>
</dbReference>
<geneLocation type="plasmid" evidence="1 2">
    <name>unnamed2</name>
</geneLocation>